<feature type="transmembrane region" description="Helical" evidence="1">
    <location>
        <begin position="60"/>
        <end position="79"/>
    </location>
</feature>
<protein>
    <recommendedName>
        <fullName evidence="4">Transmembrane protein</fullName>
    </recommendedName>
</protein>
<dbReference type="AlphaFoldDB" id="A0A8S1Q082"/>
<keyword evidence="1" id="KW-1133">Transmembrane helix</keyword>
<evidence type="ECO:0000313" key="3">
    <source>
        <dbReference type="Proteomes" id="UP000688137"/>
    </source>
</evidence>
<keyword evidence="3" id="KW-1185">Reference proteome</keyword>
<dbReference type="Proteomes" id="UP000688137">
    <property type="component" value="Unassembled WGS sequence"/>
</dbReference>
<keyword evidence="1" id="KW-0472">Membrane</keyword>
<sequence length="156" mass="18268">MMKMLQNYQCSIYLSILTNQSCFELIIKLNIEQVFFFGSQKNYDIGAAQMLQSITIKCNFYFLVIFQFNFLIILSQQYIEFQIKYFVPNNIRVELNRGFTIKIMLQGTSQYIENIQQVQGQMLDKMKHPLEFSSKKIEMSSNNTLQTGHSGSIVKL</sequence>
<keyword evidence="1" id="KW-0812">Transmembrane</keyword>
<proteinExistence type="predicted"/>
<accession>A0A8S1Q082</accession>
<organism evidence="2 3">
    <name type="scientific">Paramecium primaurelia</name>
    <dbReference type="NCBI Taxonomy" id="5886"/>
    <lineage>
        <taxon>Eukaryota</taxon>
        <taxon>Sar</taxon>
        <taxon>Alveolata</taxon>
        <taxon>Ciliophora</taxon>
        <taxon>Intramacronucleata</taxon>
        <taxon>Oligohymenophorea</taxon>
        <taxon>Peniculida</taxon>
        <taxon>Parameciidae</taxon>
        <taxon>Paramecium</taxon>
    </lineage>
</organism>
<dbReference type="EMBL" id="CAJJDM010000143">
    <property type="protein sequence ID" value="CAD8109097.1"/>
    <property type="molecule type" value="Genomic_DNA"/>
</dbReference>
<gene>
    <name evidence="2" type="ORF">PPRIM_AZ9-3.1.T1390089</name>
</gene>
<reference evidence="2" key="1">
    <citation type="submission" date="2021-01" db="EMBL/GenBank/DDBJ databases">
        <authorList>
            <consortium name="Genoscope - CEA"/>
            <person name="William W."/>
        </authorList>
    </citation>
    <scope>NUCLEOTIDE SEQUENCE</scope>
</reference>
<evidence type="ECO:0008006" key="4">
    <source>
        <dbReference type="Google" id="ProtNLM"/>
    </source>
</evidence>
<evidence type="ECO:0000313" key="2">
    <source>
        <dbReference type="EMBL" id="CAD8109097.1"/>
    </source>
</evidence>
<comment type="caution">
    <text evidence="2">The sequence shown here is derived from an EMBL/GenBank/DDBJ whole genome shotgun (WGS) entry which is preliminary data.</text>
</comment>
<name>A0A8S1Q082_PARPR</name>
<evidence type="ECO:0000256" key="1">
    <source>
        <dbReference type="SAM" id="Phobius"/>
    </source>
</evidence>